<feature type="compositionally biased region" description="Basic and acidic residues" evidence="1">
    <location>
        <begin position="91"/>
        <end position="119"/>
    </location>
</feature>
<feature type="region of interest" description="Disordered" evidence="1">
    <location>
        <begin position="79"/>
        <end position="132"/>
    </location>
</feature>
<dbReference type="SUPFAM" id="SSF47699">
    <property type="entry name" value="Bifunctional inhibitor/lipid-transfer protein/seed storage 2S albumin"/>
    <property type="match status" value="1"/>
</dbReference>
<dbReference type="PANTHER" id="PTHR34377">
    <property type="entry name" value="TETRATRICOPEPTIDE REPEAT (TPR)-LIKE SUPERFAMILY PROTEIN"/>
    <property type="match status" value="1"/>
</dbReference>
<dbReference type="Proteomes" id="UP001161247">
    <property type="component" value="Chromosome 5"/>
</dbReference>
<accession>A0AAV1DLT9</accession>
<evidence type="ECO:0000313" key="3">
    <source>
        <dbReference type="EMBL" id="CAI9107878.1"/>
    </source>
</evidence>
<evidence type="ECO:0000256" key="2">
    <source>
        <dbReference type="SAM" id="SignalP"/>
    </source>
</evidence>
<name>A0AAV1DLT9_OLDCO</name>
<feature type="signal peptide" evidence="2">
    <location>
        <begin position="1"/>
        <end position="24"/>
    </location>
</feature>
<gene>
    <name evidence="3" type="ORF">OLC1_LOCUS16075</name>
</gene>
<feature type="chain" id="PRO_5043740525" evidence="2">
    <location>
        <begin position="25"/>
        <end position="189"/>
    </location>
</feature>
<keyword evidence="2" id="KW-0732">Signal</keyword>
<dbReference type="AlphaFoldDB" id="A0AAV1DLT9"/>
<evidence type="ECO:0000313" key="4">
    <source>
        <dbReference type="Proteomes" id="UP001161247"/>
    </source>
</evidence>
<proteinExistence type="predicted"/>
<evidence type="ECO:0000256" key="1">
    <source>
        <dbReference type="SAM" id="MobiDB-lite"/>
    </source>
</evidence>
<dbReference type="EMBL" id="OX459122">
    <property type="protein sequence ID" value="CAI9107878.1"/>
    <property type="molecule type" value="Genomic_DNA"/>
</dbReference>
<feature type="compositionally biased region" description="Basic residues" evidence="1">
    <location>
        <begin position="120"/>
        <end position="132"/>
    </location>
</feature>
<dbReference type="PANTHER" id="PTHR34377:SF3">
    <property type="entry name" value="TETRATRICOPEPTIDE REPEAT (TPR)-LIKE SUPERFAMILY PROTEIN"/>
    <property type="match status" value="1"/>
</dbReference>
<organism evidence="3 4">
    <name type="scientific">Oldenlandia corymbosa var. corymbosa</name>
    <dbReference type="NCBI Taxonomy" id="529605"/>
    <lineage>
        <taxon>Eukaryota</taxon>
        <taxon>Viridiplantae</taxon>
        <taxon>Streptophyta</taxon>
        <taxon>Embryophyta</taxon>
        <taxon>Tracheophyta</taxon>
        <taxon>Spermatophyta</taxon>
        <taxon>Magnoliopsida</taxon>
        <taxon>eudicotyledons</taxon>
        <taxon>Gunneridae</taxon>
        <taxon>Pentapetalae</taxon>
        <taxon>asterids</taxon>
        <taxon>lamiids</taxon>
        <taxon>Gentianales</taxon>
        <taxon>Rubiaceae</taxon>
        <taxon>Rubioideae</taxon>
        <taxon>Spermacoceae</taxon>
        <taxon>Hedyotis-Oldenlandia complex</taxon>
        <taxon>Oldenlandia</taxon>
    </lineage>
</organism>
<keyword evidence="4" id="KW-1185">Reference proteome</keyword>
<dbReference type="InterPro" id="IPR036312">
    <property type="entry name" value="Bifun_inhib/LTP/seed_sf"/>
</dbReference>
<reference evidence="3" key="1">
    <citation type="submission" date="2023-03" db="EMBL/GenBank/DDBJ databases">
        <authorList>
            <person name="Julca I."/>
        </authorList>
    </citation>
    <scope>NUCLEOTIDE SEQUENCE</scope>
</reference>
<sequence>MGRSNLLKLVVLFAFLVLHPGTYSQWAPRPPLAPRPLCVSQFALASHACGALPFMPNPPPSPPLPPVLDEPDINYHKQKHEEHGHKKHEEHKHNKHEEQGHNKHEENGHDKHEEQGHGHEHQRHRHHEHRHRATPLERDCCRWLAAIDSVCVCDLLVYLPAFLSKPLHKYTVVVGDTCNVTYPCASRIR</sequence>
<protein>
    <submittedName>
        <fullName evidence="3">OLC1v1007352C1</fullName>
    </submittedName>
</protein>